<dbReference type="Gene3D" id="3.40.50.300">
    <property type="entry name" value="P-loop containing nucleotide triphosphate hydrolases"/>
    <property type="match status" value="1"/>
</dbReference>
<dbReference type="SUPFAM" id="SSF52540">
    <property type="entry name" value="P-loop containing nucleoside triphosphate hydrolases"/>
    <property type="match status" value="1"/>
</dbReference>
<feature type="compositionally biased region" description="Polar residues" evidence="1">
    <location>
        <begin position="374"/>
        <end position="392"/>
    </location>
</feature>
<organism evidence="4 5">
    <name type="scientific">Lepraria neglecta</name>
    <dbReference type="NCBI Taxonomy" id="209136"/>
    <lineage>
        <taxon>Eukaryota</taxon>
        <taxon>Fungi</taxon>
        <taxon>Dikarya</taxon>
        <taxon>Ascomycota</taxon>
        <taxon>Pezizomycotina</taxon>
        <taxon>Lecanoromycetes</taxon>
        <taxon>OSLEUM clade</taxon>
        <taxon>Lecanoromycetidae</taxon>
        <taxon>Lecanorales</taxon>
        <taxon>Lecanorineae</taxon>
        <taxon>Stereocaulaceae</taxon>
        <taxon>Lepraria</taxon>
    </lineage>
</organism>
<feature type="domain" description="ATPase AAA-type core" evidence="2">
    <location>
        <begin position="499"/>
        <end position="572"/>
    </location>
</feature>
<feature type="region of interest" description="Disordered" evidence="1">
    <location>
        <begin position="1"/>
        <end position="43"/>
    </location>
</feature>
<feature type="domain" description="DUF7025" evidence="3">
    <location>
        <begin position="186"/>
        <end position="281"/>
    </location>
</feature>
<name>A0AAD9ZAZ6_9LECA</name>
<dbReference type="Pfam" id="PF00004">
    <property type="entry name" value="AAA"/>
    <property type="match status" value="1"/>
</dbReference>
<comment type="caution">
    <text evidence="4">The sequence shown here is derived from an EMBL/GenBank/DDBJ whole genome shotgun (WGS) entry which is preliminary data.</text>
</comment>
<evidence type="ECO:0000313" key="4">
    <source>
        <dbReference type="EMBL" id="KAK3172987.1"/>
    </source>
</evidence>
<dbReference type="EMBL" id="JASNWA010000007">
    <property type="protein sequence ID" value="KAK3172987.1"/>
    <property type="molecule type" value="Genomic_DNA"/>
</dbReference>
<reference evidence="4" key="1">
    <citation type="submission" date="2022-11" db="EMBL/GenBank/DDBJ databases">
        <title>Chromosomal genome sequence assembly and mating type (MAT) locus characterization of the leprose asexual lichenized fungus Lepraria neglecta (Nyl.) Erichsen.</title>
        <authorList>
            <person name="Allen J.L."/>
            <person name="Pfeffer B."/>
        </authorList>
    </citation>
    <scope>NUCLEOTIDE SEQUENCE</scope>
    <source>
        <strain evidence="4">Allen 5258</strain>
    </source>
</reference>
<dbReference type="Proteomes" id="UP001276659">
    <property type="component" value="Unassembled WGS sequence"/>
</dbReference>
<feature type="compositionally biased region" description="Polar residues" evidence="1">
    <location>
        <begin position="17"/>
        <end position="41"/>
    </location>
</feature>
<proteinExistence type="predicted"/>
<evidence type="ECO:0000256" key="1">
    <source>
        <dbReference type="SAM" id="MobiDB-lite"/>
    </source>
</evidence>
<feature type="region of interest" description="Disordered" evidence="1">
    <location>
        <begin position="373"/>
        <end position="392"/>
    </location>
</feature>
<gene>
    <name evidence="4" type="ORF">OEA41_006315</name>
</gene>
<dbReference type="PANTHER" id="PTHR46411:SF1">
    <property type="entry name" value="FAMILY ATPASE, PUTATIVE (AFU_ORTHOLOGUE AFUA_7G05752)-RELATED"/>
    <property type="match status" value="1"/>
</dbReference>
<keyword evidence="5" id="KW-1185">Reference proteome</keyword>
<dbReference type="GO" id="GO:0016887">
    <property type="term" value="F:ATP hydrolysis activity"/>
    <property type="evidence" value="ECO:0007669"/>
    <property type="project" value="InterPro"/>
</dbReference>
<dbReference type="InterPro" id="IPR003959">
    <property type="entry name" value="ATPase_AAA_core"/>
</dbReference>
<accession>A0AAD9ZAZ6</accession>
<protein>
    <recommendedName>
        <fullName evidence="6">ATPase AAA-type core domain-containing protein</fullName>
    </recommendedName>
</protein>
<sequence length="764" mass="86348">MPGSSADSISSSSSSINEQIDQIPTFTPPSSDTVGNGTASPKNKPKIRASILEYKTVNQIWDRKNYGLKLVESLDKEFNREDNYEEYIFIERRKYDEANMHYKTFVDIKSEALRDVLREVLEGVNTVSLRGDKPEIRVEVLFHYLTELESRRDNGDQETDQATKHLDLLVRYLQKHFASTIQTLPQLIEHNEITFDLLWALFPPNSLVYTTCIYSEQPKCLVFDFGDVQVIKQQTYWVLQGRYLDYDGKKFGEVSRALLIPEYRGAKIITSLETFPLGCHPEVAEVESTLIERGRKFMSLQGVHHRSYNGLAHLKKDGQPIKFNLKGRFMVDPLCFKEHNANYERPRIDGVSVRDLLGIRRRDLEDISELLGNQDITGTNSGNAPQSDGNSQLGEMTDEELLICSPTVLGFSLERRLWAEFAVAGIEDIQWSNLPFQSLVIPTKKKDMLQALVQPYKPDAEERPFDDFVEGKGKGLIILLHGPPGVCAGDLGLDSDKLERRLTEILDLVARWKAILLLDEADVFLESRERQHLHHNTLVSVFLRQLEYFQGVMILTTNRVTAFDEAVQSRIHLGIKYEPLSRKAKAEVWTNFLEQANVAGGKGKATRITPSQLEDLSRREFNGRQIKNTVRMAYALAIAKSAPLGYEHLIDAIEANEDFDDDFRGDIPATLKERDTTISNLKAFEAAVHKSYDSEGNEIEASKYSRVTTHMTPATFTPFLTEKILPILQKGEFGAKPILVAFPKGEALKVMMALGEKGVGGGKA</sequence>
<feature type="compositionally biased region" description="Low complexity" evidence="1">
    <location>
        <begin position="1"/>
        <end position="16"/>
    </location>
</feature>
<dbReference type="PANTHER" id="PTHR46411">
    <property type="entry name" value="FAMILY ATPASE, PUTATIVE-RELATED"/>
    <property type="match status" value="1"/>
</dbReference>
<evidence type="ECO:0000313" key="5">
    <source>
        <dbReference type="Proteomes" id="UP001276659"/>
    </source>
</evidence>
<evidence type="ECO:0008006" key="6">
    <source>
        <dbReference type="Google" id="ProtNLM"/>
    </source>
</evidence>
<dbReference type="InterPro" id="IPR027417">
    <property type="entry name" value="P-loop_NTPase"/>
</dbReference>
<dbReference type="Pfam" id="PF22942">
    <property type="entry name" value="DUF7025"/>
    <property type="match status" value="1"/>
</dbReference>
<dbReference type="InterPro" id="IPR054289">
    <property type="entry name" value="DUF7025"/>
</dbReference>
<dbReference type="AlphaFoldDB" id="A0AAD9ZAZ6"/>
<evidence type="ECO:0000259" key="2">
    <source>
        <dbReference type="Pfam" id="PF00004"/>
    </source>
</evidence>
<evidence type="ECO:0000259" key="3">
    <source>
        <dbReference type="Pfam" id="PF22942"/>
    </source>
</evidence>
<dbReference type="GO" id="GO:0005524">
    <property type="term" value="F:ATP binding"/>
    <property type="evidence" value="ECO:0007669"/>
    <property type="project" value="InterPro"/>
</dbReference>